<organism evidence="2 3">
    <name type="scientific">Apiotrichum porosum</name>
    <dbReference type="NCBI Taxonomy" id="105984"/>
    <lineage>
        <taxon>Eukaryota</taxon>
        <taxon>Fungi</taxon>
        <taxon>Dikarya</taxon>
        <taxon>Basidiomycota</taxon>
        <taxon>Agaricomycotina</taxon>
        <taxon>Tremellomycetes</taxon>
        <taxon>Trichosporonales</taxon>
        <taxon>Trichosporonaceae</taxon>
        <taxon>Apiotrichum</taxon>
    </lineage>
</organism>
<sequence length="942" mass="100043">MPATPRGLMFSIEDNEITLLLGGLGLSTDSAATTCSQRSDLSAALPSSDLEESDDDDDIEWGDLHSANGLRASFFRSIRIDDPTGHGLYPAVPGDDEQRLHRRPTSPLNIRKRATPVKKDDKILHEDEGTPSLDLSPSLLSEYSAVTVPKDGHEPRSDPPSRRMSMSTAGPSTPSITPLPIFAPLPSIPRVSDPLFHETLLYASQIPSLNVPIPSLSLGPIPVLAGPEIVEPRSRPVRRRPTSDQPQASPRDVTSTQWAGSSPAEARPPSARRSSEVPYCNSESSHSTEYLYDNADAASSHTSFVSFTTPRPAPRIPAVAGPSPFSTRAISPLSATPLPLPVVESPPSPTSPKGSKPKFTNRLPRPVSVPVPADESLWPAEEEDEPQFDRRPSQPEADTLSPITPAPVPAKAIQMLGITSPADRPIPQPKKKGNKFLGSLRPPTSSSRTQPTRRRGSASLLSPVLNSPGIGFDKSGDLSLSMGQEQASEWLARDETGPASFVPVDNNVRYEVPSSPFGSALLGPSSAAYAARMANEAELLAPPASVRMSLSGPASASASAPISSSSSMAFSPPRATHVKTNSGSMPSSYHGPPSYPVETFTRPENPRKGSDSSIVSSGSSYSTASGSSAGTFPSSYGRTPEFQQQGTVNRPAGVNRQSRSYSASAGARYASPPGEHDHSPHFSSYGSPPREHELPQHHRYQQHRQSQQRDPARDREAKQTTKHRPPPIVIANPQRSRPLPSVVEVGRHAQTPNPPPTATMRAPSSVGRNRATVEMKPAPTGGTLNRPNGKPSVNRGGNVSVNGRVNNASASASASPPPSDPQFVPYAQPIVSFQAMHPTQAAAALPDFLALPTAMLPDSAGPWTATPGSYGYAAGTPPTAGSTGSGDRDRPRNRRLQQVQNSPLTPNGEPRSYFEPPTPSPKAGWLGGNALKGFTKVLDNRV</sequence>
<comment type="caution">
    <text evidence="2">The sequence shown here is derived from an EMBL/GenBank/DDBJ whole genome shotgun (WGS) entry which is preliminary data.</text>
</comment>
<feature type="compositionally biased region" description="Polar residues" evidence="1">
    <location>
        <begin position="243"/>
        <end position="260"/>
    </location>
</feature>
<keyword evidence="3" id="KW-1185">Reference proteome</keyword>
<dbReference type="AlphaFoldDB" id="A0A427Y6R8"/>
<feature type="region of interest" description="Disordered" evidence="1">
    <location>
        <begin position="338"/>
        <end position="466"/>
    </location>
</feature>
<accession>A0A427Y6R8</accession>
<feature type="compositionally biased region" description="Pro residues" evidence="1">
    <location>
        <begin position="338"/>
        <end position="350"/>
    </location>
</feature>
<feature type="compositionally biased region" description="Low complexity" evidence="1">
    <location>
        <begin position="658"/>
        <end position="673"/>
    </location>
</feature>
<protein>
    <submittedName>
        <fullName evidence="2">Uncharacterized protein</fullName>
    </submittedName>
</protein>
<feature type="region of interest" description="Disordered" evidence="1">
    <location>
        <begin position="38"/>
        <end position="57"/>
    </location>
</feature>
<feature type="compositionally biased region" description="Low complexity" evidence="1">
    <location>
        <begin position="549"/>
        <end position="575"/>
    </location>
</feature>
<feature type="compositionally biased region" description="Low complexity" evidence="1">
    <location>
        <begin position="441"/>
        <end position="450"/>
    </location>
</feature>
<feature type="region of interest" description="Disordered" evidence="1">
    <location>
        <begin position="232"/>
        <end position="284"/>
    </location>
</feature>
<feature type="region of interest" description="Disordered" evidence="1">
    <location>
        <begin position="87"/>
        <end position="178"/>
    </location>
</feature>
<evidence type="ECO:0000256" key="1">
    <source>
        <dbReference type="SAM" id="MobiDB-lite"/>
    </source>
</evidence>
<feature type="region of interest" description="Disordered" evidence="1">
    <location>
        <begin position="861"/>
        <end position="929"/>
    </location>
</feature>
<gene>
    <name evidence="2" type="ORF">EHS24_005034</name>
</gene>
<name>A0A427Y6R8_9TREE</name>
<dbReference type="GeneID" id="39589577"/>
<feature type="compositionally biased region" description="Basic and acidic residues" evidence="1">
    <location>
        <begin position="710"/>
        <end position="719"/>
    </location>
</feature>
<evidence type="ECO:0000313" key="3">
    <source>
        <dbReference type="Proteomes" id="UP000279236"/>
    </source>
</evidence>
<feature type="compositionally biased region" description="Polar residues" evidence="1">
    <location>
        <begin position="578"/>
        <end position="587"/>
    </location>
</feature>
<feature type="compositionally biased region" description="Basic and acidic residues" evidence="1">
    <location>
        <begin position="117"/>
        <end position="128"/>
    </location>
</feature>
<evidence type="ECO:0000313" key="2">
    <source>
        <dbReference type="EMBL" id="RSH86762.1"/>
    </source>
</evidence>
<feature type="compositionally biased region" description="Basic residues" evidence="1">
    <location>
        <begin position="100"/>
        <end position="116"/>
    </location>
</feature>
<feature type="region of interest" description="Disordered" evidence="1">
    <location>
        <begin position="547"/>
        <end position="825"/>
    </location>
</feature>
<reference evidence="2 3" key="1">
    <citation type="submission" date="2018-11" db="EMBL/GenBank/DDBJ databases">
        <title>Genome sequence of Apiotrichum porosum DSM 27194.</title>
        <authorList>
            <person name="Aliyu H."/>
            <person name="Gorte O."/>
            <person name="Ochsenreither K."/>
        </authorList>
    </citation>
    <scope>NUCLEOTIDE SEQUENCE [LARGE SCALE GENOMIC DNA]</scope>
    <source>
        <strain evidence="2 3">DSM 27194</strain>
    </source>
</reference>
<dbReference type="EMBL" id="RSCE01000002">
    <property type="protein sequence ID" value="RSH86762.1"/>
    <property type="molecule type" value="Genomic_DNA"/>
</dbReference>
<feature type="compositionally biased region" description="Low complexity" evidence="1">
    <location>
        <begin position="131"/>
        <end position="141"/>
    </location>
</feature>
<feature type="compositionally biased region" description="Basic and acidic residues" evidence="1">
    <location>
        <begin position="150"/>
        <end position="161"/>
    </location>
</feature>
<feature type="compositionally biased region" description="Low complexity" evidence="1">
    <location>
        <begin position="39"/>
        <end position="48"/>
    </location>
</feature>
<dbReference type="Proteomes" id="UP000279236">
    <property type="component" value="Unassembled WGS sequence"/>
</dbReference>
<feature type="compositionally biased region" description="Low complexity" evidence="1">
    <location>
        <begin position="611"/>
        <end position="635"/>
    </location>
</feature>
<dbReference type="RefSeq" id="XP_028479547.1">
    <property type="nucleotide sequence ID" value="XM_028620575.1"/>
</dbReference>
<proteinExistence type="predicted"/>
<feature type="compositionally biased region" description="Low complexity" evidence="1">
    <location>
        <begin position="870"/>
        <end position="882"/>
    </location>
</feature>
<feature type="compositionally biased region" description="Polar residues" evidence="1">
    <location>
        <begin position="896"/>
        <end position="905"/>
    </location>
</feature>
<feature type="compositionally biased region" description="Low complexity" evidence="1">
    <location>
        <begin position="791"/>
        <end position="814"/>
    </location>
</feature>